<dbReference type="EMBL" id="PIPL01000001">
    <property type="protein sequence ID" value="RUO26746.1"/>
    <property type="molecule type" value="Genomic_DNA"/>
</dbReference>
<dbReference type="RefSeq" id="WP_126803557.1">
    <property type="nucleotide sequence ID" value="NZ_PIPL01000001.1"/>
</dbReference>
<dbReference type="InterPro" id="IPR006240">
    <property type="entry name" value="CysQ"/>
</dbReference>
<dbReference type="HAMAP" id="MF_02095">
    <property type="entry name" value="CysQ"/>
    <property type="match status" value="1"/>
</dbReference>
<feature type="binding site" evidence="4">
    <location>
        <position position="223"/>
    </location>
    <ligand>
        <name>Mg(2+)</name>
        <dbReference type="ChEBI" id="CHEBI:18420"/>
        <label>2</label>
    </ligand>
</feature>
<keyword evidence="3 4" id="KW-0460">Magnesium</keyword>
<feature type="binding site" evidence="5">
    <location>
        <position position="96"/>
    </location>
    <ligand>
        <name>Mg(2+)</name>
        <dbReference type="ChEBI" id="CHEBI:18420"/>
        <label>1</label>
        <note>catalytic</note>
    </ligand>
</feature>
<evidence type="ECO:0000313" key="7">
    <source>
        <dbReference type="Proteomes" id="UP000288293"/>
    </source>
</evidence>
<keyword evidence="4" id="KW-0997">Cell inner membrane</keyword>
<evidence type="ECO:0000256" key="3">
    <source>
        <dbReference type="ARBA" id="ARBA00022842"/>
    </source>
</evidence>
<comment type="cofactor">
    <cofactor evidence="4 5">
        <name>Mg(2+)</name>
        <dbReference type="ChEBI" id="CHEBI:18420"/>
    </cofactor>
</comment>
<dbReference type="GO" id="GO:0005886">
    <property type="term" value="C:plasma membrane"/>
    <property type="evidence" value="ECO:0007669"/>
    <property type="project" value="UniProtKB-SubCell"/>
</dbReference>
<dbReference type="SUPFAM" id="SSF56655">
    <property type="entry name" value="Carbohydrate phosphatase"/>
    <property type="match status" value="1"/>
</dbReference>
<evidence type="ECO:0000256" key="2">
    <source>
        <dbReference type="ARBA" id="ARBA00022801"/>
    </source>
</evidence>
<dbReference type="GO" id="GO:0008441">
    <property type="term" value="F:3'(2'),5'-bisphosphate nucleotidase activity"/>
    <property type="evidence" value="ECO:0007669"/>
    <property type="project" value="UniProtKB-UniRule"/>
</dbReference>
<dbReference type="EC" id="3.1.3.7" evidence="4"/>
<dbReference type="GO" id="GO:0006790">
    <property type="term" value="P:sulfur compound metabolic process"/>
    <property type="evidence" value="ECO:0007669"/>
    <property type="project" value="UniProtKB-UniRule"/>
</dbReference>
<dbReference type="PROSITE" id="PS00629">
    <property type="entry name" value="IMP_1"/>
    <property type="match status" value="1"/>
</dbReference>
<dbReference type="NCBIfam" id="TIGR01331">
    <property type="entry name" value="bisphos_cysQ"/>
    <property type="match status" value="1"/>
</dbReference>
<evidence type="ECO:0000256" key="5">
    <source>
        <dbReference type="PIRSR" id="PIRSR600760-2"/>
    </source>
</evidence>
<feature type="binding site" evidence="4">
    <location>
        <position position="94"/>
    </location>
    <ligand>
        <name>Mg(2+)</name>
        <dbReference type="ChEBI" id="CHEBI:18420"/>
        <label>2</label>
    </ligand>
</feature>
<feature type="binding site" evidence="5">
    <location>
        <position position="94"/>
    </location>
    <ligand>
        <name>Mg(2+)</name>
        <dbReference type="ChEBI" id="CHEBI:18420"/>
        <label>1</label>
        <note>catalytic</note>
    </ligand>
</feature>
<comment type="catalytic activity">
    <reaction evidence="4">
        <text>adenosine 3',5'-bisphosphate + H2O = AMP + phosphate</text>
        <dbReference type="Rhea" id="RHEA:10040"/>
        <dbReference type="ChEBI" id="CHEBI:15377"/>
        <dbReference type="ChEBI" id="CHEBI:43474"/>
        <dbReference type="ChEBI" id="CHEBI:58343"/>
        <dbReference type="ChEBI" id="CHEBI:456215"/>
        <dbReference type="EC" id="3.1.3.7"/>
    </reaction>
</comment>
<sequence length="277" mass="30743">MAVHTDRDELRRLQKEVAQIARQTGELVLDYYRSGDFSVDEKSDDTPVTSADLAASKFLSQALAALKPVLPVLSEEEIVPWTERRNWSRYWLIDPIDGTQEFIKGSGDFAISIALIDQHTPVLGAIYWPTEDTLYQAAEHLGASRVRLGQEQSIQVRQLRDPGRDELIVAISRRQPEQKILSRMNPQRSLKTLMTGSCSLKSCLVAEGSADCFLRVGPTGEWDTGAAQVIIEQAGGSLVSEHFEAVTYNRTASLGNPNFMVLGDPRIDWVSVFPGLV</sequence>
<dbReference type="Proteomes" id="UP000288293">
    <property type="component" value="Unassembled WGS sequence"/>
</dbReference>
<comment type="subcellular location">
    <subcellularLocation>
        <location evidence="4">Cell inner membrane</location>
        <topology evidence="4">Peripheral membrane protein</topology>
        <orientation evidence="4">Cytoplasmic side</orientation>
    </subcellularLocation>
</comment>
<dbReference type="PRINTS" id="PR00377">
    <property type="entry name" value="IMPHPHTASES"/>
</dbReference>
<dbReference type="PANTHER" id="PTHR20854">
    <property type="entry name" value="INOSITOL MONOPHOSPHATASE"/>
    <property type="match status" value="1"/>
</dbReference>
<dbReference type="PANTHER" id="PTHR20854:SF4">
    <property type="entry name" value="INOSITOL-1-MONOPHOSPHATASE-RELATED"/>
    <property type="match status" value="1"/>
</dbReference>
<dbReference type="Gene3D" id="3.40.190.80">
    <property type="match status" value="1"/>
</dbReference>
<evidence type="ECO:0000313" key="6">
    <source>
        <dbReference type="EMBL" id="RUO26746.1"/>
    </source>
</evidence>
<feature type="binding site" evidence="4">
    <location>
        <position position="75"/>
    </location>
    <ligand>
        <name>Mg(2+)</name>
        <dbReference type="ChEBI" id="CHEBI:18420"/>
        <label>1</label>
    </ligand>
</feature>
<evidence type="ECO:0000256" key="4">
    <source>
        <dbReference type="HAMAP-Rule" id="MF_02095"/>
    </source>
</evidence>
<dbReference type="CDD" id="cd01638">
    <property type="entry name" value="CysQ"/>
    <property type="match status" value="1"/>
</dbReference>
<keyword evidence="7" id="KW-1185">Reference proteome</keyword>
<dbReference type="GO" id="GO:0000287">
    <property type="term" value="F:magnesium ion binding"/>
    <property type="evidence" value="ECO:0007669"/>
    <property type="project" value="UniProtKB-UniRule"/>
</dbReference>
<gene>
    <name evidence="4 6" type="primary">cysQ</name>
    <name evidence="6" type="ORF">CWE09_08630</name>
</gene>
<dbReference type="GO" id="GO:0006020">
    <property type="term" value="P:inositol metabolic process"/>
    <property type="evidence" value="ECO:0007669"/>
    <property type="project" value="TreeGrafter"/>
</dbReference>
<evidence type="ECO:0000256" key="1">
    <source>
        <dbReference type="ARBA" id="ARBA00022723"/>
    </source>
</evidence>
<dbReference type="OrthoDB" id="9785695at2"/>
<comment type="similarity">
    <text evidence="4">Belongs to the inositol monophosphatase superfamily. CysQ family.</text>
</comment>
<feature type="binding site" evidence="4">
    <location>
        <position position="94"/>
    </location>
    <ligand>
        <name>Mg(2+)</name>
        <dbReference type="ChEBI" id="CHEBI:18420"/>
        <label>1</label>
    </ligand>
</feature>
<comment type="function">
    <text evidence="4">Converts adenosine-3',5'-bisphosphate (PAP) to AMP.</text>
</comment>
<name>A0A432W9U1_9GAMM</name>
<dbReference type="InterPro" id="IPR020583">
    <property type="entry name" value="Inositol_monoP_metal-BS"/>
</dbReference>
<keyword evidence="1 4" id="KW-0479">Metal-binding</keyword>
<dbReference type="Pfam" id="PF00459">
    <property type="entry name" value="Inositol_P"/>
    <property type="match status" value="1"/>
</dbReference>
<dbReference type="GO" id="GO:0008934">
    <property type="term" value="F:inositol monophosphate 1-phosphatase activity"/>
    <property type="evidence" value="ECO:0007669"/>
    <property type="project" value="TreeGrafter"/>
</dbReference>
<dbReference type="AlphaFoldDB" id="A0A432W9U1"/>
<feature type="binding site" evidence="4">
    <location>
        <begin position="96"/>
        <end position="99"/>
    </location>
    <ligand>
        <name>substrate</name>
    </ligand>
</feature>
<dbReference type="GO" id="GO:0007165">
    <property type="term" value="P:signal transduction"/>
    <property type="evidence" value="ECO:0007669"/>
    <property type="project" value="TreeGrafter"/>
</dbReference>
<protein>
    <recommendedName>
        <fullName evidence="4">3'(2'),5'-bisphosphate nucleotidase CysQ</fullName>
        <ecNumber evidence="4">3.1.3.7</ecNumber>
    </recommendedName>
    <alternativeName>
        <fullName evidence="4">3'(2'),5-bisphosphonucleoside 3'(2')-phosphohydrolase</fullName>
    </alternativeName>
    <alternativeName>
        <fullName evidence="4">3'-phosphoadenosine 5'-phosphate phosphatase</fullName>
        <shortName evidence="4">PAP phosphatase</shortName>
    </alternativeName>
</protein>
<proteinExistence type="inferred from homology"/>
<feature type="binding site" evidence="4">
    <location>
        <position position="97"/>
    </location>
    <ligand>
        <name>Mg(2+)</name>
        <dbReference type="ChEBI" id="CHEBI:18420"/>
        <label>2</label>
    </ligand>
</feature>
<comment type="caution">
    <text evidence="6">The sequence shown here is derived from an EMBL/GenBank/DDBJ whole genome shotgun (WGS) entry which is preliminary data.</text>
</comment>
<feature type="binding site" evidence="5">
    <location>
        <position position="97"/>
    </location>
    <ligand>
        <name>Mg(2+)</name>
        <dbReference type="ChEBI" id="CHEBI:18420"/>
        <label>1</label>
        <note>catalytic</note>
    </ligand>
</feature>
<feature type="binding site" evidence="5">
    <location>
        <position position="223"/>
    </location>
    <ligand>
        <name>Mg(2+)</name>
        <dbReference type="ChEBI" id="CHEBI:18420"/>
        <label>1</label>
        <note>catalytic</note>
    </ligand>
</feature>
<keyword evidence="4" id="KW-1003">Cell membrane</keyword>
<feature type="binding site" evidence="4">
    <location>
        <position position="223"/>
    </location>
    <ligand>
        <name>substrate</name>
    </ligand>
</feature>
<dbReference type="InterPro" id="IPR000760">
    <property type="entry name" value="Inositol_monophosphatase-like"/>
</dbReference>
<organism evidence="6 7">
    <name type="scientific">Aliidiomarina minuta</name>
    <dbReference type="NCBI Taxonomy" id="880057"/>
    <lineage>
        <taxon>Bacteria</taxon>
        <taxon>Pseudomonadati</taxon>
        <taxon>Pseudomonadota</taxon>
        <taxon>Gammaproteobacteria</taxon>
        <taxon>Alteromonadales</taxon>
        <taxon>Idiomarinaceae</taxon>
        <taxon>Aliidiomarina</taxon>
    </lineage>
</organism>
<reference evidence="6 7" key="1">
    <citation type="journal article" date="2011" name="Front. Microbiol.">
        <title>Genomic signatures of strain selection and enhancement in Bacillus atrophaeus var. globigii, a historical biowarfare simulant.</title>
        <authorList>
            <person name="Gibbons H.S."/>
            <person name="Broomall S.M."/>
            <person name="McNew L.A."/>
            <person name="Daligault H."/>
            <person name="Chapman C."/>
            <person name="Bruce D."/>
            <person name="Karavis M."/>
            <person name="Krepps M."/>
            <person name="McGregor P.A."/>
            <person name="Hong C."/>
            <person name="Park K.H."/>
            <person name="Akmal A."/>
            <person name="Feldman A."/>
            <person name="Lin J.S."/>
            <person name="Chang W.E."/>
            <person name="Higgs B.W."/>
            <person name="Demirev P."/>
            <person name="Lindquist J."/>
            <person name="Liem A."/>
            <person name="Fochler E."/>
            <person name="Read T.D."/>
            <person name="Tapia R."/>
            <person name="Johnson S."/>
            <person name="Bishop-Lilly K.A."/>
            <person name="Detter C."/>
            <person name="Han C."/>
            <person name="Sozhamannan S."/>
            <person name="Rosenzweig C.N."/>
            <person name="Skowronski E.W."/>
        </authorList>
    </citation>
    <scope>NUCLEOTIDE SEQUENCE [LARGE SCALE GENOMIC DNA]</scope>
    <source>
        <strain evidence="6 7">MLST1</strain>
    </source>
</reference>
<feature type="binding site" evidence="4">
    <location>
        <position position="75"/>
    </location>
    <ligand>
        <name>substrate</name>
    </ligand>
</feature>
<accession>A0A432W9U1</accession>
<feature type="binding site" evidence="5">
    <location>
        <position position="75"/>
    </location>
    <ligand>
        <name>Mg(2+)</name>
        <dbReference type="ChEBI" id="CHEBI:18420"/>
        <label>1</label>
        <note>catalytic</note>
    </ligand>
</feature>
<keyword evidence="4" id="KW-0472">Membrane</keyword>
<keyword evidence="2 4" id="KW-0378">Hydrolase</keyword>
<dbReference type="Gene3D" id="3.30.540.10">
    <property type="entry name" value="Fructose-1,6-Bisphosphatase, subunit A, domain 1"/>
    <property type="match status" value="1"/>
</dbReference>
<feature type="binding site" evidence="4">
    <location>
        <position position="96"/>
    </location>
    <ligand>
        <name>Mg(2+)</name>
        <dbReference type="ChEBI" id="CHEBI:18420"/>
        <label>1</label>
    </ligand>
</feature>